<accession>A0A3R9QYJ9</accession>
<evidence type="ECO:0000313" key="3">
    <source>
        <dbReference type="Proteomes" id="UP000278149"/>
    </source>
</evidence>
<dbReference type="AlphaFoldDB" id="A0A3R9QYJ9"/>
<organism evidence="2 3">
    <name type="scientific">Candidatus Korarchaeum cryptofilum</name>
    <dbReference type="NCBI Taxonomy" id="498846"/>
    <lineage>
        <taxon>Archaea</taxon>
        <taxon>Thermoproteota</taxon>
        <taxon>Candidatus Korarchaeia</taxon>
        <taxon>Candidatus Korarchaeales</taxon>
        <taxon>Candidatus Korarchaeaceae</taxon>
        <taxon>Candidatus Korarchaeum</taxon>
    </lineage>
</organism>
<dbReference type="EMBL" id="RCOR01000029">
    <property type="protein sequence ID" value="RSN68513.1"/>
    <property type="molecule type" value="Genomic_DNA"/>
</dbReference>
<evidence type="ECO:0000259" key="1">
    <source>
        <dbReference type="Pfam" id="PF09623"/>
    </source>
</evidence>
<evidence type="ECO:0000313" key="2">
    <source>
        <dbReference type="EMBL" id="RSN68513.1"/>
    </source>
</evidence>
<proteinExistence type="predicted"/>
<reference evidence="2 3" key="1">
    <citation type="submission" date="2018-10" db="EMBL/GenBank/DDBJ databases">
        <title>Co-occurring genomic capacity for anaerobic methane metabolism and dissimilatory sulfite reduction discovered in the Korarchaeota.</title>
        <authorList>
            <person name="Mckay L.J."/>
            <person name="Dlakic M."/>
            <person name="Fields M.W."/>
            <person name="Delmont T.O."/>
            <person name="Eren A.M."/>
            <person name="Jay Z.J."/>
            <person name="Klingelsmith K.B."/>
            <person name="Rusch D.B."/>
            <person name="Inskeep W.P."/>
        </authorList>
    </citation>
    <scope>NUCLEOTIDE SEQUENCE [LARGE SCALE GENOMIC DNA]</scope>
    <source>
        <strain evidence="2 3">WS</strain>
    </source>
</reference>
<sequence length="245" mass="28237">MQAAIVATMGLSPPVVTEFLQYLISEGEDVRRIVLLSTEERDVLAGSKLVEVAVKSKYPRIRVDMEVFPYQDVDNEERAFDFLMRVAKLIPDLRKYRLYLLISGGRKVMSLELAMMSLFFPLSGVYHVVARDVRVANMLLESLREKIKELYEASDPLSFYRSVEEFEELMWPPRTEYSVIRLPSIPYPDEVLEEAVKVLRGAKRDEVRFNMSVLMEQLGLVQVSGGRTIPTEYGRKILEFLSEIM</sequence>
<dbReference type="Pfam" id="PF09623">
    <property type="entry name" value="Cas_NE0113"/>
    <property type="match status" value="1"/>
</dbReference>
<feature type="domain" description="CRISPR system ring nuclease SSO2081-like" evidence="1">
    <location>
        <begin position="12"/>
        <end position="187"/>
    </location>
</feature>
<dbReference type="RefSeq" id="WP_125741946.1">
    <property type="nucleotide sequence ID" value="NZ_RCOR01000029.1"/>
</dbReference>
<protein>
    <recommendedName>
        <fullName evidence="1">CRISPR system ring nuclease SSO2081-like domain-containing protein</fullName>
    </recommendedName>
</protein>
<name>A0A3R9QYJ9_9CREN</name>
<comment type="caution">
    <text evidence="2">The sequence shown here is derived from an EMBL/GenBank/DDBJ whole genome shotgun (WGS) entry which is preliminary data.</text>
</comment>
<dbReference type="InterPro" id="IPR019092">
    <property type="entry name" value="SSO2081-like_dom"/>
</dbReference>
<dbReference type="Proteomes" id="UP000278149">
    <property type="component" value="Unassembled WGS sequence"/>
</dbReference>
<gene>
    <name evidence="2" type="ORF">D9Q81_05920</name>
</gene>